<dbReference type="InterPro" id="IPR029068">
    <property type="entry name" value="Glyas_Bleomycin-R_OHBP_Dase"/>
</dbReference>
<evidence type="ECO:0000259" key="2">
    <source>
        <dbReference type="PROSITE" id="PS51819"/>
    </source>
</evidence>
<dbReference type="PANTHER" id="PTHR34109">
    <property type="entry name" value="BNAUNNG04460D PROTEIN-RELATED"/>
    <property type="match status" value="1"/>
</dbReference>
<feature type="signal peptide" evidence="1">
    <location>
        <begin position="1"/>
        <end position="18"/>
    </location>
</feature>
<dbReference type="Gene3D" id="3.10.180.10">
    <property type="entry name" value="2,3-Dihydroxybiphenyl 1,2-Dioxygenase, domain 1"/>
    <property type="match status" value="1"/>
</dbReference>
<evidence type="ECO:0000313" key="3">
    <source>
        <dbReference type="EnsemblPlants" id="MELO3C003732.2.1"/>
    </source>
</evidence>
<sequence>SSRHYCFSLSLSLSLSLSFCPQGFLSISSSFSAFFASMAESDVQNGVVEKPLSFKAFKPQLLLEAPKATDAVDFYKAAFGAEELNRTLHPKRKAEQETPAILSVELRVSDFSLLVSNVFDDSASAEKVAESRVVLFLETEDIEAAVSKAVSAGAVVESKIADSDGPYVGNRVAKLKDPFGFTWLIGTPAKESPVGEV</sequence>
<name>A0A9I9CHN3_CUCME</name>
<dbReference type="EnsemblPlants" id="MELO3C003732.2.1">
    <property type="protein sequence ID" value="MELO3C003732.2.1"/>
    <property type="gene ID" value="MELO3C003732.2"/>
</dbReference>
<protein>
    <recommendedName>
        <fullName evidence="2">VOC domain-containing protein</fullName>
    </recommendedName>
</protein>
<dbReference type="Pfam" id="PF22650">
    <property type="entry name" value="At5g48480-like_C"/>
    <property type="match status" value="1"/>
</dbReference>
<feature type="domain" description="VOC" evidence="2">
    <location>
        <begin position="56"/>
        <end position="188"/>
    </location>
</feature>
<dbReference type="PANTHER" id="PTHR34109:SF1">
    <property type="entry name" value="VOC DOMAIN-CONTAINING PROTEIN"/>
    <property type="match status" value="1"/>
</dbReference>
<dbReference type="InterPro" id="IPR037523">
    <property type="entry name" value="VOC_core"/>
</dbReference>
<reference evidence="3" key="1">
    <citation type="submission" date="2023-03" db="UniProtKB">
        <authorList>
            <consortium name="EnsemblPlants"/>
        </authorList>
    </citation>
    <scope>IDENTIFICATION</scope>
</reference>
<dbReference type="InterPro" id="IPR054575">
    <property type="entry name" value="At5g48480-like_C"/>
</dbReference>
<organism evidence="3">
    <name type="scientific">Cucumis melo</name>
    <name type="common">Muskmelon</name>
    <dbReference type="NCBI Taxonomy" id="3656"/>
    <lineage>
        <taxon>Eukaryota</taxon>
        <taxon>Viridiplantae</taxon>
        <taxon>Streptophyta</taxon>
        <taxon>Embryophyta</taxon>
        <taxon>Tracheophyta</taxon>
        <taxon>Spermatophyta</taxon>
        <taxon>Magnoliopsida</taxon>
        <taxon>eudicotyledons</taxon>
        <taxon>Gunneridae</taxon>
        <taxon>Pentapetalae</taxon>
        <taxon>rosids</taxon>
        <taxon>fabids</taxon>
        <taxon>Cucurbitales</taxon>
        <taxon>Cucurbitaceae</taxon>
        <taxon>Benincaseae</taxon>
        <taxon>Cucumis</taxon>
    </lineage>
</organism>
<proteinExistence type="predicted"/>
<dbReference type="CDD" id="cd07246">
    <property type="entry name" value="VOC_like"/>
    <property type="match status" value="1"/>
</dbReference>
<feature type="chain" id="PRO_5039890723" description="VOC domain-containing protein" evidence="1">
    <location>
        <begin position="19"/>
        <end position="197"/>
    </location>
</feature>
<dbReference type="Gramene" id="MELO3C003732.2.1">
    <property type="protein sequence ID" value="MELO3C003732.2.1"/>
    <property type="gene ID" value="MELO3C003732.2"/>
</dbReference>
<dbReference type="Pfam" id="PF22656">
    <property type="entry name" value="At5g48480-like_N"/>
    <property type="match status" value="1"/>
</dbReference>
<accession>A0A9I9CHN3</accession>
<dbReference type="AlphaFoldDB" id="A0A9I9CHN3"/>
<evidence type="ECO:0000256" key="1">
    <source>
        <dbReference type="SAM" id="SignalP"/>
    </source>
</evidence>
<dbReference type="InterPro" id="IPR054576">
    <property type="entry name" value="At5g48480-like_N"/>
</dbReference>
<dbReference type="PROSITE" id="PS51819">
    <property type="entry name" value="VOC"/>
    <property type="match status" value="1"/>
</dbReference>
<dbReference type="SUPFAM" id="SSF54593">
    <property type="entry name" value="Glyoxalase/Bleomycin resistance protein/Dihydroxybiphenyl dioxygenase"/>
    <property type="match status" value="1"/>
</dbReference>
<keyword evidence="1" id="KW-0732">Signal</keyword>